<dbReference type="PANTHER" id="PTHR15139:SF0">
    <property type="entry name" value="TUBULIN-SPECIFIC CHAPERONE C"/>
    <property type="match status" value="1"/>
</dbReference>
<keyword evidence="4" id="KW-0007">Acetylation</keyword>
<dbReference type="InterPro" id="IPR038397">
    <property type="entry name" value="TBCC_N_sf"/>
</dbReference>
<proteinExistence type="inferred from homology"/>
<dbReference type="Gene3D" id="1.20.58.1250">
    <property type="entry name" value="Tubulin Binding Cofactor C, N-terminal domain"/>
    <property type="match status" value="1"/>
</dbReference>
<dbReference type="InterPro" id="IPR027684">
    <property type="entry name" value="TBCC"/>
</dbReference>
<dbReference type="Pfam" id="PF07986">
    <property type="entry name" value="TBCC"/>
    <property type="match status" value="1"/>
</dbReference>
<evidence type="ECO:0000256" key="2">
    <source>
        <dbReference type="ARBA" id="ARBA00008848"/>
    </source>
</evidence>
<protein>
    <recommendedName>
        <fullName evidence="6">C-CAP/cofactor C-like domain-containing protein</fullName>
    </recommendedName>
</protein>
<sequence>MSSESTTSSSDFYTAFQRRKNELIGRISSCEDAPPNSIADALKQLTSDTQLLRKETVEATSYLPAHDRKTLENQLADLESRIQKLRQRSAPKGKFLFKKSTPTSAGSKSKILQTASKEEIVAVAADTSPPVSQMQLKSNEYISADALDNEKTSSGELTLIDLEGCIVDLLERPHLRNQVSRPGRTALHAKNIRNSVLALGDVDGSVMLHNLERCTIVLKCHQLRVHNSKNLVIYLEVPSDSSGIIEGCSNIIFANIPKDVWLSSPEESDEVSASRPVIQDFSHIMSSTSPNWSFVGDERVQGCQDLKIALKDGKLATTEMPSLLLSLLPPQH</sequence>
<dbReference type="InParanoid" id="A0A0H2RSS7"/>
<evidence type="ECO:0000256" key="3">
    <source>
        <dbReference type="ARBA" id="ARBA00022490"/>
    </source>
</evidence>
<dbReference type="FunCoup" id="A0A0H2RSS7">
    <property type="interactions" value="299"/>
</dbReference>
<dbReference type="InterPro" id="IPR012945">
    <property type="entry name" value="Tubulin-bd_cofactor_C_dom"/>
</dbReference>
<feature type="domain" description="C-CAP/cofactor C-like" evidence="6">
    <location>
        <begin position="129"/>
        <end position="277"/>
    </location>
</feature>
<comment type="similarity">
    <text evidence="2">Belongs to the TBCC family.</text>
</comment>
<dbReference type="OrthoDB" id="194775at2759"/>
<comment type="subcellular location">
    <subcellularLocation>
        <location evidence="1">Cytoplasm</location>
    </subcellularLocation>
</comment>
<dbReference type="InterPro" id="IPR017901">
    <property type="entry name" value="C-CAP_CF_C-like"/>
</dbReference>
<dbReference type="InterPro" id="IPR016098">
    <property type="entry name" value="CAP/MinC_C"/>
</dbReference>
<dbReference type="PROSITE" id="PS51329">
    <property type="entry name" value="C_CAP_COFACTOR_C"/>
    <property type="match status" value="1"/>
</dbReference>
<dbReference type="GO" id="GO:0007023">
    <property type="term" value="P:post-chaperonin tubulin folding pathway"/>
    <property type="evidence" value="ECO:0007669"/>
    <property type="project" value="InterPro"/>
</dbReference>
<name>A0A0H2RSS7_9AGAM</name>
<evidence type="ECO:0000313" key="7">
    <source>
        <dbReference type="EMBL" id="KLO12488.1"/>
    </source>
</evidence>
<keyword evidence="3" id="KW-0963">Cytoplasm</keyword>
<dbReference type="Gene3D" id="2.160.20.70">
    <property type="match status" value="1"/>
</dbReference>
<comment type="subunit">
    <text evidence="5">Supercomplex made of cofactors A to E. Cofactors A and D function by capturing and stabilizing tubulin in a quasi-native conformation. Cofactor E binds to the cofactor D-tubulin complex; interaction with cofactor C then causes the release of tubulin polypeptides that are committed to the native state.</text>
</comment>
<organism evidence="7 8">
    <name type="scientific">Schizopora paradoxa</name>
    <dbReference type="NCBI Taxonomy" id="27342"/>
    <lineage>
        <taxon>Eukaryota</taxon>
        <taxon>Fungi</taxon>
        <taxon>Dikarya</taxon>
        <taxon>Basidiomycota</taxon>
        <taxon>Agaricomycotina</taxon>
        <taxon>Agaricomycetes</taxon>
        <taxon>Hymenochaetales</taxon>
        <taxon>Schizoporaceae</taxon>
        <taxon>Schizopora</taxon>
    </lineage>
</organism>
<dbReference type="AlphaFoldDB" id="A0A0H2RSS7"/>
<evidence type="ECO:0000256" key="5">
    <source>
        <dbReference type="ARBA" id="ARBA00026055"/>
    </source>
</evidence>
<evidence type="ECO:0000313" key="8">
    <source>
        <dbReference type="Proteomes" id="UP000053477"/>
    </source>
</evidence>
<dbReference type="GO" id="GO:0005737">
    <property type="term" value="C:cytoplasm"/>
    <property type="evidence" value="ECO:0007669"/>
    <property type="project" value="UniProtKB-SubCell"/>
</dbReference>
<dbReference type="PANTHER" id="PTHR15139">
    <property type="entry name" value="TUBULIN FOLDING COFACTOR C"/>
    <property type="match status" value="1"/>
</dbReference>
<dbReference type="GO" id="GO:0015631">
    <property type="term" value="F:tubulin binding"/>
    <property type="evidence" value="ECO:0007669"/>
    <property type="project" value="InterPro"/>
</dbReference>
<dbReference type="InterPro" id="IPR031925">
    <property type="entry name" value="TBCC_N"/>
</dbReference>
<keyword evidence="8" id="KW-1185">Reference proteome</keyword>
<evidence type="ECO:0000256" key="4">
    <source>
        <dbReference type="ARBA" id="ARBA00022990"/>
    </source>
</evidence>
<gene>
    <name evidence="7" type="ORF">SCHPADRAFT_998073</name>
</gene>
<evidence type="ECO:0000259" key="6">
    <source>
        <dbReference type="PROSITE" id="PS51329"/>
    </source>
</evidence>
<accession>A0A0H2RSS7</accession>
<dbReference type="Pfam" id="PF16752">
    <property type="entry name" value="TBCC_N"/>
    <property type="match status" value="1"/>
</dbReference>
<dbReference type="GO" id="GO:0007021">
    <property type="term" value="P:tubulin complex assembly"/>
    <property type="evidence" value="ECO:0007669"/>
    <property type="project" value="TreeGrafter"/>
</dbReference>
<dbReference type="EMBL" id="KQ085976">
    <property type="protein sequence ID" value="KLO12488.1"/>
    <property type="molecule type" value="Genomic_DNA"/>
</dbReference>
<reference evidence="7 8" key="1">
    <citation type="submission" date="2015-04" db="EMBL/GenBank/DDBJ databases">
        <title>Complete genome sequence of Schizopora paradoxa KUC8140, a cosmopolitan wood degrader in East Asia.</title>
        <authorList>
            <consortium name="DOE Joint Genome Institute"/>
            <person name="Min B."/>
            <person name="Park H."/>
            <person name="Jang Y."/>
            <person name="Kim J.-J."/>
            <person name="Kim K.H."/>
            <person name="Pangilinan J."/>
            <person name="Lipzen A."/>
            <person name="Riley R."/>
            <person name="Grigoriev I.V."/>
            <person name="Spatafora J.W."/>
            <person name="Choi I.-G."/>
        </authorList>
    </citation>
    <scope>NUCLEOTIDE SEQUENCE [LARGE SCALE GENOMIC DNA]</scope>
    <source>
        <strain evidence="7 8">KUC8140</strain>
    </source>
</reference>
<dbReference type="Proteomes" id="UP000053477">
    <property type="component" value="Unassembled WGS sequence"/>
</dbReference>
<dbReference type="STRING" id="27342.A0A0H2RSS7"/>
<evidence type="ECO:0000256" key="1">
    <source>
        <dbReference type="ARBA" id="ARBA00004496"/>
    </source>
</evidence>